<dbReference type="RefSeq" id="WP_189050225.1">
    <property type="nucleotide sequence ID" value="NZ_BMJQ01000013.1"/>
</dbReference>
<evidence type="ECO:0000256" key="4">
    <source>
        <dbReference type="ARBA" id="ARBA00022840"/>
    </source>
</evidence>
<dbReference type="AlphaFoldDB" id="A0A8J3E5E3"/>
<sequence length="484" mass="52303">MDDQVPASLGRFQIEGLLGKGAMGVVYKAHDPHIERTVAIKLIRADLLDGDSRERYLARFRNEARVAGRCVHPNIIGLYDFAFHEGNPYLVLEYVDGMDLGRAFPRGTPVAEGTVVQIALQVLDALGYAHGFGIIHRDVKPANILLAAAAGQLKVTDFGISRFEFDSTQSAVLIGTPSYMSPEQCRGASLDQRCDLFSLGCILYELACGQRAFAGASFAETLYRLTHEPHQPPQTVNPDLSQGLADVIDRALAKRPEDRFQTATDMAAALRQLDEGVVPAPGNGAAGPADEPTTLILPSDLSPLSGSRPATGSMPKSLSGASFNTLERQLASHMGPMAGYHLRRVLREAQSTEEFHRLMGELAPEGTPQHALIREALQSARAPDDAPAAEEQLTEPEAAEPEKAEPKSVTEPAAPATEEITDEFAAAVTRALLHVMGPIAPRLVTRARVRAANRDELKARCAEMIENPAERAEFLALLDRSLLT</sequence>
<feature type="binding site" evidence="5">
    <location>
        <position position="41"/>
    </location>
    <ligand>
        <name>ATP</name>
        <dbReference type="ChEBI" id="CHEBI:30616"/>
    </ligand>
</feature>
<evidence type="ECO:0000256" key="3">
    <source>
        <dbReference type="ARBA" id="ARBA00022777"/>
    </source>
</evidence>
<keyword evidence="4 5" id="KW-0067">ATP-binding</keyword>
<dbReference type="PROSITE" id="PS00107">
    <property type="entry name" value="PROTEIN_KINASE_ATP"/>
    <property type="match status" value="1"/>
</dbReference>
<dbReference type="GO" id="GO:0005524">
    <property type="term" value="F:ATP binding"/>
    <property type="evidence" value="ECO:0007669"/>
    <property type="project" value="UniProtKB-UniRule"/>
</dbReference>
<keyword evidence="3" id="KW-0418">Kinase</keyword>
<dbReference type="PANTHER" id="PTHR43289">
    <property type="entry name" value="MITOGEN-ACTIVATED PROTEIN KINASE KINASE KINASE 20-RELATED"/>
    <property type="match status" value="1"/>
</dbReference>
<evidence type="ECO:0000256" key="2">
    <source>
        <dbReference type="ARBA" id="ARBA00022741"/>
    </source>
</evidence>
<dbReference type="InterPro" id="IPR008271">
    <property type="entry name" value="Ser/Thr_kinase_AS"/>
</dbReference>
<keyword evidence="2 5" id="KW-0547">Nucleotide-binding</keyword>
<evidence type="ECO:0000259" key="7">
    <source>
        <dbReference type="PROSITE" id="PS50011"/>
    </source>
</evidence>
<dbReference type="SUPFAM" id="SSF56112">
    <property type="entry name" value="Protein kinase-like (PK-like)"/>
    <property type="match status" value="1"/>
</dbReference>
<dbReference type="GO" id="GO:0004674">
    <property type="term" value="F:protein serine/threonine kinase activity"/>
    <property type="evidence" value="ECO:0007669"/>
    <property type="project" value="TreeGrafter"/>
</dbReference>
<organism evidence="8 9">
    <name type="scientific">Aliidongia dinghuensis</name>
    <dbReference type="NCBI Taxonomy" id="1867774"/>
    <lineage>
        <taxon>Bacteria</taxon>
        <taxon>Pseudomonadati</taxon>
        <taxon>Pseudomonadota</taxon>
        <taxon>Alphaproteobacteria</taxon>
        <taxon>Rhodospirillales</taxon>
        <taxon>Dongiaceae</taxon>
        <taxon>Aliidongia</taxon>
    </lineage>
</organism>
<evidence type="ECO:0000256" key="5">
    <source>
        <dbReference type="PROSITE-ProRule" id="PRU10141"/>
    </source>
</evidence>
<evidence type="ECO:0000256" key="1">
    <source>
        <dbReference type="ARBA" id="ARBA00022679"/>
    </source>
</evidence>
<protein>
    <recommendedName>
        <fullName evidence="7">Protein kinase domain-containing protein</fullName>
    </recommendedName>
</protein>
<dbReference type="Proteomes" id="UP000646365">
    <property type="component" value="Unassembled WGS sequence"/>
</dbReference>
<feature type="region of interest" description="Disordered" evidence="6">
    <location>
        <begin position="379"/>
        <end position="415"/>
    </location>
</feature>
<evidence type="ECO:0000256" key="6">
    <source>
        <dbReference type="SAM" id="MobiDB-lite"/>
    </source>
</evidence>
<dbReference type="EMBL" id="BMJQ01000013">
    <property type="protein sequence ID" value="GGF34728.1"/>
    <property type="molecule type" value="Genomic_DNA"/>
</dbReference>
<dbReference type="Gene3D" id="3.30.200.20">
    <property type="entry name" value="Phosphorylase Kinase, domain 1"/>
    <property type="match status" value="1"/>
</dbReference>
<keyword evidence="9" id="KW-1185">Reference proteome</keyword>
<comment type="caution">
    <text evidence="8">The sequence shown here is derived from an EMBL/GenBank/DDBJ whole genome shotgun (WGS) entry which is preliminary data.</text>
</comment>
<proteinExistence type="predicted"/>
<dbReference type="InterPro" id="IPR017441">
    <property type="entry name" value="Protein_kinase_ATP_BS"/>
</dbReference>
<name>A0A8J3E5E3_9PROT</name>
<dbReference type="InterPro" id="IPR000719">
    <property type="entry name" value="Prot_kinase_dom"/>
</dbReference>
<dbReference type="InterPro" id="IPR011009">
    <property type="entry name" value="Kinase-like_dom_sf"/>
</dbReference>
<dbReference type="PROSITE" id="PS00108">
    <property type="entry name" value="PROTEIN_KINASE_ST"/>
    <property type="match status" value="1"/>
</dbReference>
<dbReference type="Pfam" id="PF00069">
    <property type="entry name" value="Pkinase"/>
    <property type="match status" value="1"/>
</dbReference>
<dbReference type="CDD" id="cd14014">
    <property type="entry name" value="STKc_PknB_like"/>
    <property type="match status" value="1"/>
</dbReference>
<gene>
    <name evidence="8" type="ORF">GCM10011611_46220</name>
</gene>
<dbReference type="SMART" id="SM00220">
    <property type="entry name" value="S_TKc"/>
    <property type="match status" value="1"/>
</dbReference>
<dbReference type="PANTHER" id="PTHR43289:SF6">
    <property type="entry name" value="SERINE_THREONINE-PROTEIN KINASE NEKL-3"/>
    <property type="match status" value="1"/>
</dbReference>
<feature type="domain" description="Protein kinase" evidence="7">
    <location>
        <begin position="12"/>
        <end position="273"/>
    </location>
</feature>
<keyword evidence="1" id="KW-0808">Transferase</keyword>
<evidence type="ECO:0000313" key="9">
    <source>
        <dbReference type="Proteomes" id="UP000646365"/>
    </source>
</evidence>
<reference evidence="8" key="2">
    <citation type="submission" date="2020-09" db="EMBL/GenBank/DDBJ databases">
        <authorList>
            <person name="Sun Q."/>
            <person name="Zhou Y."/>
        </authorList>
    </citation>
    <scope>NUCLEOTIDE SEQUENCE</scope>
    <source>
        <strain evidence="8">CGMCC 1.15725</strain>
    </source>
</reference>
<dbReference type="Gene3D" id="1.10.510.10">
    <property type="entry name" value="Transferase(Phosphotransferase) domain 1"/>
    <property type="match status" value="1"/>
</dbReference>
<evidence type="ECO:0000313" key="8">
    <source>
        <dbReference type="EMBL" id="GGF34728.1"/>
    </source>
</evidence>
<dbReference type="PROSITE" id="PS50011">
    <property type="entry name" value="PROTEIN_KINASE_DOM"/>
    <property type="match status" value="1"/>
</dbReference>
<reference evidence="8" key="1">
    <citation type="journal article" date="2014" name="Int. J. Syst. Evol. Microbiol.">
        <title>Complete genome sequence of Corynebacterium casei LMG S-19264T (=DSM 44701T), isolated from a smear-ripened cheese.</title>
        <authorList>
            <consortium name="US DOE Joint Genome Institute (JGI-PGF)"/>
            <person name="Walter F."/>
            <person name="Albersmeier A."/>
            <person name="Kalinowski J."/>
            <person name="Ruckert C."/>
        </authorList>
    </citation>
    <scope>NUCLEOTIDE SEQUENCE</scope>
    <source>
        <strain evidence="8">CGMCC 1.15725</strain>
    </source>
</reference>
<accession>A0A8J3E5E3</accession>